<dbReference type="Pfam" id="PF00590">
    <property type="entry name" value="TP_methylase"/>
    <property type="match status" value="1"/>
</dbReference>
<dbReference type="SUPFAM" id="SSF53335">
    <property type="entry name" value="S-adenosyl-L-methionine-dependent methyltransferases"/>
    <property type="match status" value="1"/>
</dbReference>
<evidence type="ECO:0000259" key="6">
    <source>
        <dbReference type="Pfam" id="PF00590"/>
    </source>
</evidence>
<keyword evidence="4 7" id="KW-0808">Transferase</keyword>
<proteinExistence type="predicted"/>
<dbReference type="PANTHER" id="PTHR43182">
    <property type="entry name" value="COBALT-PRECORRIN-6B C(15)-METHYLTRANSFERASE (DECARBOXYLATING)"/>
    <property type="match status" value="1"/>
</dbReference>
<dbReference type="GO" id="GO:0046025">
    <property type="term" value="F:precorrin-6Y C5,15-methyltransferase (decarboxylating) activity"/>
    <property type="evidence" value="ECO:0007669"/>
    <property type="project" value="UniProtKB-EC"/>
</dbReference>
<dbReference type="EMBL" id="JACHEU010000001">
    <property type="protein sequence ID" value="MBB6013306.1"/>
    <property type="molecule type" value="Genomic_DNA"/>
</dbReference>
<dbReference type="GO" id="GO:0032259">
    <property type="term" value="P:methylation"/>
    <property type="evidence" value="ECO:0007669"/>
    <property type="project" value="UniProtKB-KW"/>
</dbReference>
<evidence type="ECO:0000313" key="7">
    <source>
        <dbReference type="EMBL" id="MBB6013306.1"/>
    </source>
</evidence>
<dbReference type="UniPathway" id="UPA00148"/>
<dbReference type="InterPro" id="IPR000878">
    <property type="entry name" value="4pyrrol_Mease"/>
</dbReference>
<dbReference type="NCBIfam" id="TIGR02467">
    <property type="entry name" value="CbiE"/>
    <property type="match status" value="1"/>
</dbReference>
<dbReference type="CDD" id="cd02440">
    <property type="entry name" value="AdoMet_MTases"/>
    <property type="match status" value="1"/>
</dbReference>
<evidence type="ECO:0000313" key="8">
    <source>
        <dbReference type="Proteomes" id="UP000533306"/>
    </source>
</evidence>
<dbReference type="Gene3D" id="3.40.1010.10">
    <property type="entry name" value="Cobalt-precorrin-4 Transmethylase, Domain 1"/>
    <property type="match status" value="1"/>
</dbReference>
<dbReference type="InterPro" id="IPR006365">
    <property type="entry name" value="Cbl_synth_CobL"/>
</dbReference>
<keyword evidence="5" id="KW-0949">S-adenosyl-L-methionine</keyword>
<dbReference type="SUPFAM" id="SSF53790">
    <property type="entry name" value="Tetrapyrrole methylase"/>
    <property type="match status" value="1"/>
</dbReference>
<keyword evidence="2" id="KW-0169">Cobalamin biosynthesis</keyword>
<name>A0A7W9VW28_9HYPH</name>
<dbReference type="Gene3D" id="3.40.50.150">
    <property type="entry name" value="Vaccinia Virus protein VP39"/>
    <property type="match status" value="1"/>
</dbReference>
<dbReference type="GO" id="GO:0009236">
    <property type="term" value="P:cobalamin biosynthetic process"/>
    <property type="evidence" value="ECO:0007669"/>
    <property type="project" value="UniProtKB-UniPathway"/>
</dbReference>
<dbReference type="InterPro" id="IPR050714">
    <property type="entry name" value="Cobalamin_biosynth_MTase"/>
</dbReference>
<dbReference type="NCBIfam" id="TIGR02469">
    <property type="entry name" value="CbiT"/>
    <property type="match status" value="1"/>
</dbReference>
<dbReference type="InterPro" id="IPR035996">
    <property type="entry name" value="4pyrrol_Methylase_sf"/>
</dbReference>
<dbReference type="InterPro" id="IPR029063">
    <property type="entry name" value="SAM-dependent_MTases_sf"/>
</dbReference>
<dbReference type="Proteomes" id="UP000533306">
    <property type="component" value="Unassembled WGS sequence"/>
</dbReference>
<comment type="caution">
    <text evidence="7">The sequence shown here is derived from an EMBL/GenBank/DDBJ whole genome shotgun (WGS) entry which is preliminary data.</text>
</comment>
<evidence type="ECO:0000256" key="2">
    <source>
        <dbReference type="ARBA" id="ARBA00022573"/>
    </source>
</evidence>
<accession>A0A7W9VW28</accession>
<evidence type="ECO:0000256" key="4">
    <source>
        <dbReference type="ARBA" id="ARBA00022679"/>
    </source>
</evidence>
<keyword evidence="8" id="KW-1185">Reference proteome</keyword>
<sequence>MSAEAPSRPWLTIVGIGEDGISGLGDEAKHAIAAAEFVFGGARHLELAAALIGGEARQWPKPFDAAMSAVTALAGRNVCVLASGDPFFHGVGTNLARVIPPEQIRAIPAPSSISLAAARMGWALQDVETVSLHGRPIDLIRTLLHPGARILALTSDGEAPAAIAAMLAELGFGPSRITVLEALGGPNERIRSTRAASFDLENINPLNVLALEIESIPQARILPLTPGIADDLFEHDGQITKREVRALTLSALSPRRGELLWDIGAGAGSVAIEWMLAHPSLHAIAIEADAERAARITRNAAAFGVPGLTIAHGAAPAALAGLETPDAIFIGGGGSDPGVLDAAIQALRPGGRLVANAVTLEMEALLIARHAALGGTLTRISVARAAPVGTMTGWKPAMPVTQWSWEKP</sequence>
<dbReference type="EC" id="2.1.1.132" evidence="7"/>
<organism evidence="7 8">
    <name type="scientific">Aquamicrobium lusatiense</name>
    <dbReference type="NCBI Taxonomy" id="89772"/>
    <lineage>
        <taxon>Bacteria</taxon>
        <taxon>Pseudomonadati</taxon>
        <taxon>Pseudomonadota</taxon>
        <taxon>Alphaproteobacteria</taxon>
        <taxon>Hyphomicrobiales</taxon>
        <taxon>Phyllobacteriaceae</taxon>
        <taxon>Aquamicrobium</taxon>
    </lineage>
</organism>
<dbReference type="PANTHER" id="PTHR43182:SF1">
    <property type="entry name" value="COBALT-PRECORRIN-7 C(5)-METHYLTRANSFERASE"/>
    <property type="match status" value="1"/>
</dbReference>
<comment type="pathway">
    <text evidence="1">Cofactor biosynthesis; adenosylcobalamin biosynthesis.</text>
</comment>
<evidence type="ECO:0000256" key="5">
    <source>
        <dbReference type="ARBA" id="ARBA00022691"/>
    </source>
</evidence>
<dbReference type="AlphaFoldDB" id="A0A7W9VW28"/>
<keyword evidence="3 7" id="KW-0489">Methyltransferase</keyword>
<dbReference type="InterPro" id="IPR014008">
    <property type="entry name" value="Cbl_synth_MTase_CbiT"/>
</dbReference>
<evidence type="ECO:0000256" key="3">
    <source>
        <dbReference type="ARBA" id="ARBA00022603"/>
    </source>
</evidence>
<gene>
    <name evidence="7" type="ORF">HNR59_002651</name>
</gene>
<dbReference type="PIRSF" id="PIRSF036428">
    <property type="entry name" value="CobL"/>
    <property type="match status" value="1"/>
</dbReference>
<feature type="domain" description="Tetrapyrrole methylase" evidence="6">
    <location>
        <begin position="11"/>
        <end position="196"/>
    </location>
</feature>
<protein>
    <submittedName>
        <fullName evidence="7">Precorrin-6Y C5,15-methyltransferase (Decarboxylating)</fullName>
        <ecNumber evidence="7">2.1.1.132</ecNumber>
    </submittedName>
</protein>
<dbReference type="CDD" id="cd11644">
    <property type="entry name" value="Precorrin-6Y-MT"/>
    <property type="match status" value="1"/>
</dbReference>
<dbReference type="InterPro" id="IPR012818">
    <property type="entry name" value="CbiE"/>
</dbReference>
<dbReference type="GO" id="GO:0008276">
    <property type="term" value="F:protein methyltransferase activity"/>
    <property type="evidence" value="ECO:0007669"/>
    <property type="project" value="InterPro"/>
</dbReference>
<dbReference type="RefSeq" id="WP_183830955.1">
    <property type="nucleotide sequence ID" value="NZ_JACHEU010000001.1"/>
</dbReference>
<dbReference type="InterPro" id="IPR014777">
    <property type="entry name" value="4pyrrole_Mease_sub1"/>
</dbReference>
<dbReference type="Gene3D" id="3.30.950.10">
    <property type="entry name" value="Methyltransferase, Cobalt-precorrin-4 Transmethylase, Domain 2"/>
    <property type="match status" value="1"/>
</dbReference>
<evidence type="ECO:0000256" key="1">
    <source>
        <dbReference type="ARBA" id="ARBA00004953"/>
    </source>
</evidence>
<dbReference type="InterPro" id="IPR014776">
    <property type="entry name" value="4pyrrole_Mease_sub2"/>
</dbReference>
<reference evidence="7 8" key="1">
    <citation type="submission" date="2020-08" db="EMBL/GenBank/DDBJ databases">
        <title>Genomic Encyclopedia of Type Strains, Phase IV (KMG-IV): sequencing the most valuable type-strain genomes for metagenomic binning, comparative biology and taxonomic classification.</title>
        <authorList>
            <person name="Goeker M."/>
        </authorList>
    </citation>
    <scope>NUCLEOTIDE SEQUENCE [LARGE SCALE GENOMIC DNA]</scope>
    <source>
        <strain evidence="7 8">DSM 11099</strain>
    </source>
</reference>